<dbReference type="InterPro" id="IPR011067">
    <property type="entry name" value="Plasmid_toxin/cell-grow_inhib"/>
</dbReference>
<reference evidence="3" key="1">
    <citation type="submission" date="2015-05" db="EMBL/GenBank/DDBJ databases">
        <authorList>
            <person name="Rovetto F."/>
            <person name="Cocolin L."/>
            <person name="Illeghems K."/>
            <person name="Van Nieuwerburgh F."/>
            <person name="Houf K."/>
        </authorList>
    </citation>
    <scope>NUCLEOTIDE SEQUENCE [LARGE SCALE GENOMIC DNA]</scope>
    <source>
        <strain evidence="3">DU22</strain>
    </source>
</reference>
<evidence type="ECO:0000313" key="3">
    <source>
        <dbReference type="Proteomes" id="UP000093281"/>
    </source>
</evidence>
<name>A0A1C0B5N1_9BACT</name>
<dbReference type="GO" id="GO:0003677">
    <property type="term" value="F:DNA binding"/>
    <property type="evidence" value="ECO:0007669"/>
    <property type="project" value="InterPro"/>
</dbReference>
<feature type="region of interest" description="Disordered" evidence="1">
    <location>
        <begin position="1"/>
        <end position="22"/>
    </location>
</feature>
<dbReference type="Proteomes" id="UP000093281">
    <property type="component" value="Unassembled WGS sequence"/>
</dbReference>
<feature type="compositionally biased region" description="Basic and acidic residues" evidence="1">
    <location>
        <begin position="1"/>
        <end position="14"/>
    </location>
</feature>
<proteinExistence type="predicted"/>
<dbReference type="EMBL" id="LCUJ01000007">
    <property type="protein sequence ID" value="OCL98219.1"/>
    <property type="molecule type" value="Genomic_DNA"/>
</dbReference>
<dbReference type="InterPro" id="IPR003477">
    <property type="entry name" value="PemK-like"/>
</dbReference>
<comment type="caution">
    <text evidence="2">The sequence shown here is derived from an EMBL/GenBank/DDBJ whole genome shotgun (WGS) entry which is preliminary data.</text>
</comment>
<dbReference type="SUPFAM" id="SSF50118">
    <property type="entry name" value="Cell growth inhibitor/plasmid maintenance toxic component"/>
    <property type="match status" value="1"/>
</dbReference>
<sequence length="197" mass="23243">MEMRPRETRKKENPIPKGTMQLEKEAKEFVEKRLDEWNQEKKQIVHKKDTVNKTEVGKVKFDIMPWTIWWFMAGENIGRELGSHINADSTFNFRRPCIVISKLRSLEDTDHNIVTILPMSTKSDGIGIHKKFIHKLEASKYPKIDKFNKGLKNDSYVVCHQMKTIDTKRLLTQQTKRILDEDITIIKDKMNKYLDLV</sequence>
<protein>
    <submittedName>
        <fullName evidence="2">PemK-like protein</fullName>
    </submittedName>
</protein>
<evidence type="ECO:0000256" key="1">
    <source>
        <dbReference type="SAM" id="MobiDB-lite"/>
    </source>
</evidence>
<dbReference type="Gene3D" id="2.30.30.110">
    <property type="match status" value="1"/>
</dbReference>
<dbReference type="Pfam" id="PF02452">
    <property type="entry name" value="PemK_toxin"/>
    <property type="match status" value="1"/>
</dbReference>
<gene>
    <name evidence="2" type="ORF">AAX29_01738</name>
</gene>
<organism evidence="2 3">
    <name type="scientific">Aliarcobacter thereius</name>
    <dbReference type="NCBI Taxonomy" id="544718"/>
    <lineage>
        <taxon>Bacteria</taxon>
        <taxon>Pseudomonadati</taxon>
        <taxon>Campylobacterota</taxon>
        <taxon>Epsilonproteobacteria</taxon>
        <taxon>Campylobacterales</taxon>
        <taxon>Arcobacteraceae</taxon>
        <taxon>Aliarcobacter</taxon>
    </lineage>
</organism>
<evidence type="ECO:0000313" key="2">
    <source>
        <dbReference type="EMBL" id="OCL98219.1"/>
    </source>
</evidence>
<dbReference type="AlphaFoldDB" id="A0A1C0B5N1"/>
<accession>A0A1C0B5N1</accession>